<evidence type="ECO:0000313" key="13">
    <source>
        <dbReference type="Proteomes" id="UP000284465"/>
    </source>
</evidence>
<evidence type="ECO:0000313" key="8">
    <source>
        <dbReference type="EMBL" id="MVQ47452.1"/>
    </source>
</evidence>
<dbReference type="RefSeq" id="WP_006857947.1">
    <property type="nucleotide sequence ID" value="NZ_CABIYH010000018.1"/>
</dbReference>
<dbReference type="Proteomes" id="UP000478483">
    <property type="component" value="Unassembled WGS sequence"/>
</dbReference>
<dbReference type="PANTHER" id="PTHR46796">
    <property type="entry name" value="HTH-TYPE TRANSCRIPTIONAL ACTIVATOR RHAS-RELATED"/>
    <property type="match status" value="1"/>
</dbReference>
<dbReference type="EMBL" id="QSFP01000016">
    <property type="protein sequence ID" value="RHA65761.1"/>
    <property type="molecule type" value="Genomic_DNA"/>
</dbReference>
<reference evidence="6 11" key="1">
    <citation type="submission" date="2015-09" db="EMBL/GenBank/DDBJ databases">
        <authorList>
            <consortium name="Pathogen Informatics"/>
        </authorList>
    </citation>
    <scope>NUCLEOTIDE SEQUENCE [LARGE SCALE GENOMIC DNA]</scope>
    <source>
        <strain evidence="6 11">2789STDY5834960</strain>
    </source>
</reference>
<reference evidence="12 13" key="2">
    <citation type="submission" date="2018-08" db="EMBL/GenBank/DDBJ databases">
        <title>A genome reference for cultivated species of the human gut microbiota.</title>
        <authorList>
            <person name="Zou Y."/>
            <person name="Xue W."/>
            <person name="Luo G."/>
        </authorList>
    </citation>
    <scope>NUCLEOTIDE SEQUENCE [LARGE SCALE GENOMIC DNA]</scope>
    <source>
        <strain evidence="10 12">AM37-1AC</strain>
        <strain evidence="9 13">AM43-11</strain>
    </source>
</reference>
<dbReference type="PROSITE" id="PS00041">
    <property type="entry name" value="HTH_ARAC_FAMILY_1"/>
    <property type="match status" value="1"/>
</dbReference>
<dbReference type="EMBL" id="WGGT01000037">
    <property type="protein sequence ID" value="MVQ47452.1"/>
    <property type="molecule type" value="Genomic_DNA"/>
</dbReference>
<protein>
    <submittedName>
        <fullName evidence="9">AraC family transcriptional regulator</fullName>
    </submittedName>
    <submittedName>
        <fullName evidence="7">Helix-turn-helix domain-containing protein</fullName>
    </submittedName>
    <submittedName>
        <fullName evidence="6">L-rhamnose operon regulatory protein rhaS</fullName>
    </submittedName>
</protein>
<evidence type="ECO:0000256" key="1">
    <source>
        <dbReference type="ARBA" id="ARBA00023015"/>
    </source>
</evidence>
<dbReference type="Pfam" id="PF02311">
    <property type="entry name" value="AraC_binding"/>
    <property type="match status" value="1"/>
</dbReference>
<dbReference type="SMART" id="SM00342">
    <property type="entry name" value="HTH_ARAC"/>
    <property type="match status" value="1"/>
</dbReference>
<evidence type="ECO:0000259" key="5">
    <source>
        <dbReference type="PROSITE" id="PS01124"/>
    </source>
</evidence>
<keyword evidence="3" id="KW-0010">Activator</keyword>
<evidence type="ECO:0000313" key="9">
    <source>
        <dbReference type="EMBL" id="RHA65761.1"/>
    </source>
</evidence>
<dbReference type="EMBL" id="WNAJ01000019">
    <property type="protein sequence ID" value="MTR86234.1"/>
    <property type="molecule type" value="Genomic_DNA"/>
</dbReference>
<keyword evidence="4" id="KW-0804">Transcription</keyword>
<evidence type="ECO:0000313" key="12">
    <source>
        <dbReference type="Proteomes" id="UP000283513"/>
    </source>
</evidence>
<dbReference type="InterPro" id="IPR009057">
    <property type="entry name" value="Homeodomain-like_sf"/>
</dbReference>
<dbReference type="InterPro" id="IPR018060">
    <property type="entry name" value="HTH_AraC"/>
</dbReference>
<dbReference type="PROSITE" id="PS01124">
    <property type="entry name" value="HTH_ARAC_FAMILY_2"/>
    <property type="match status" value="1"/>
</dbReference>
<dbReference type="EMBL" id="CYXZ01000018">
    <property type="protein sequence ID" value="CUN20408.1"/>
    <property type="molecule type" value="Genomic_DNA"/>
</dbReference>
<evidence type="ECO:0000313" key="15">
    <source>
        <dbReference type="Proteomes" id="UP000479531"/>
    </source>
</evidence>
<reference evidence="7 14" key="3">
    <citation type="journal article" date="2019" name="Nat. Med.">
        <title>A library of human gut bacterial isolates paired with longitudinal multiomics data enables mechanistic microbiome research.</title>
        <authorList>
            <person name="Poyet M."/>
            <person name="Groussin M."/>
            <person name="Gibbons S.M."/>
            <person name="Avila-Pacheco J."/>
            <person name="Jiang X."/>
            <person name="Kearney S.M."/>
            <person name="Perrotta A.R."/>
            <person name="Berdy B."/>
            <person name="Zhao S."/>
            <person name="Lieberman T.D."/>
            <person name="Swanson P.K."/>
            <person name="Smith M."/>
            <person name="Roesemann S."/>
            <person name="Alexander J.E."/>
            <person name="Rich S.A."/>
            <person name="Livny J."/>
            <person name="Vlamakis H."/>
            <person name="Clish C."/>
            <person name="Bullock K."/>
            <person name="Deik A."/>
            <person name="Scott J."/>
            <person name="Pierce K.A."/>
            <person name="Xavier R.J."/>
            <person name="Alm E.J."/>
        </authorList>
    </citation>
    <scope>NUCLEOTIDE SEQUENCE [LARGE SCALE GENOMIC DNA]</scope>
    <source>
        <strain evidence="7 14">BIOML-A1</strain>
    </source>
</reference>
<dbReference type="Pfam" id="PF12833">
    <property type="entry name" value="HTH_18"/>
    <property type="match status" value="1"/>
</dbReference>
<evidence type="ECO:0000256" key="4">
    <source>
        <dbReference type="ARBA" id="ARBA00023163"/>
    </source>
</evidence>
<sequence>MPEYKKVGYLTSSFKLFHLKDQNKKEFSYHYHDFHKILILLNGDITYCIEGRSYQLAPNDIVLVHAGEVHRPIIQSESPYERIIIYVSPDFLKKYKEPDCDLSHCLKQAAAEQSHVLRFHGSRAAKLKTAIQSLDHAKNDKDFAASLHQEILFLEFMIQLNRAAMHDGIEFINDSASDEKIIAVLNYLGEHLTEDISIDTLSAHFFLSRSYLMHTFKEQTGYTIGNYLSTKRLLLAKDLIAEGAPITEVCYACGFKNYSTFSRAYKKSFGEAPRESLQNLKS</sequence>
<dbReference type="Proteomes" id="UP000479531">
    <property type="component" value="Unassembled WGS sequence"/>
</dbReference>
<evidence type="ECO:0000256" key="2">
    <source>
        <dbReference type="ARBA" id="ARBA00023125"/>
    </source>
</evidence>
<evidence type="ECO:0000313" key="7">
    <source>
        <dbReference type="EMBL" id="MTR86234.1"/>
    </source>
</evidence>
<evidence type="ECO:0000256" key="3">
    <source>
        <dbReference type="ARBA" id="ARBA00023159"/>
    </source>
</evidence>
<keyword evidence="1" id="KW-0805">Transcription regulation</keyword>
<dbReference type="GeneID" id="61433936"/>
<accession>A0A173V3G4</accession>
<dbReference type="AlphaFoldDB" id="A0A173V3G4"/>
<dbReference type="Proteomes" id="UP000095350">
    <property type="component" value="Unassembled WGS sequence"/>
</dbReference>
<dbReference type="SUPFAM" id="SSF51215">
    <property type="entry name" value="Regulatory protein AraC"/>
    <property type="match status" value="1"/>
</dbReference>
<dbReference type="Proteomes" id="UP000283513">
    <property type="component" value="Unassembled WGS sequence"/>
</dbReference>
<organism evidence="6 11">
    <name type="scientific">Roseburia intestinalis</name>
    <dbReference type="NCBI Taxonomy" id="166486"/>
    <lineage>
        <taxon>Bacteria</taxon>
        <taxon>Bacillati</taxon>
        <taxon>Bacillota</taxon>
        <taxon>Clostridia</taxon>
        <taxon>Lachnospirales</taxon>
        <taxon>Lachnospiraceae</taxon>
        <taxon>Roseburia</taxon>
    </lineage>
</organism>
<dbReference type="Gene3D" id="1.10.10.60">
    <property type="entry name" value="Homeodomain-like"/>
    <property type="match status" value="2"/>
</dbReference>
<dbReference type="EMBL" id="QSHO01000019">
    <property type="protein sequence ID" value="RHC13771.1"/>
    <property type="molecule type" value="Genomic_DNA"/>
</dbReference>
<dbReference type="InterPro" id="IPR018062">
    <property type="entry name" value="HTH_AraC-typ_CS"/>
</dbReference>
<dbReference type="InterPro" id="IPR037923">
    <property type="entry name" value="HTH-like"/>
</dbReference>
<keyword evidence="2" id="KW-0238">DNA-binding</keyword>
<evidence type="ECO:0000313" key="14">
    <source>
        <dbReference type="Proteomes" id="UP000478483"/>
    </source>
</evidence>
<evidence type="ECO:0000313" key="11">
    <source>
        <dbReference type="Proteomes" id="UP000095350"/>
    </source>
</evidence>
<dbReference type="Proteomes" id="UP000284465">
    <property type="component" value="Unassembled WGS sequence"/>
</dbReference>
<dbReference type="OrthoDB" id="9774814at2"/>
<dbReference type="GO" id="GO:0003700">
    <property type="term" value="F:DNA-binding transcription factor activity"/>
    <property type="evidence" value="ECO:0007669"/>
    <property type="project" value="InterPro"/>
</dbReference>
<gene>
    <name evidence="6" type="primary">rhaS_6</name>
    <name evidence="10" type="ORF">DW856_16950</name>
    <name evidence="9" type="ORF">DW927_13625</name>
    <name evidence="6" type="ORF">ERS852572_02443</name>
    <name evidence="8" type="ORF">GCK47_17655</name>
    <name evidence="7" type="ORF">GMD50_14575</name>
</gene>
<dbReference type="InterPro" id="IPR050204">
    <property type="entry name" value="AraC_XylS_family_regulators"/>
</dbReference>
<evidence type="ECO:0000313" key="10">
    <source>
        <dbReference type="EMBL" id="RHC13771.1"/>
    </source>
</evidence>
<dbReference type="PaxDb" id="166486-ERS852572_02443"/>
<dbReference type="SUPFAM" id="SSF46689">
    <property type="entry name" value="Homeodomain-like"/>
    <property type="match status" value="2"/>
</dbReference>
<feature type="domain" description="HTH araC/xylS-type" evidence="5">
    <location>
        <begin position="182"/>
        <end position="279"/>
    </location>
</feature>
<dbReference type="InterPro" id="IPR003313">
    <property type="entry name" value="AraC-bd"/>
</dbReference>
<evidence type="ECO:0000313" key="6">
    <source>
        <dbReference type="EMBL" id="CUN20408.1"/>
    </source>
</evidence>
<dbReference type="PRINTS" id="PR00032">
    <property type="entry name" value="HTHARAC"/>
</dbReference>
<proteinExistence type="predicted"/>
<dbReference type="Gene3D" id="2.60.120.10">
    <property type="entry name" value="Jelly Rolls"/>
    <property type="match status" value="1"/>
</dbReference>
<dbReference type="InterPro" id="IPR014710">
    <property type="entry name" value="RmlC-like_jellyroll"/>
</dbReference>
<dbReference type="InterPro" id="IPR020449">
    <property type="entry name" value="Tscrpt_reg_AraC-type_HTH"/>
</dbReference>
<name>A0A173V3G4_9FIRM</name>
<reference evidence="8 15" key="4">
    <citation type="submission" date="2019-10" db="EMBL/GenBank/DDBJ databases">
        <title>Roseburia spp. ameliorate alcoholic fatty liver via restoration of gut barrier function.</title>
        <authorList>
            <person name="Seo B."/>
            <person name="Ko G."/>
        </authorList>
    </citation>
    <scope>NUCLEOTIDE SEQUENCE [LARGE SCALE GENOMIC DNA]</scope>
    <source>
        <strain evidence="8 15">SNUG30017</strain>
    </source>
</reference>
<dbReference type="GO" id="GO:0043565">
    <property type="term" value="F:sequence-specific DNA binding"/>
    <property type="evidence" value="ECO:0007669"/>
    <property type="project" value="InterPro"/>
</dbReference>
<dbReference type="STRING" id="166486.ERS852572_02443"/>